<dbReference type="EMBL" id="KN832926">
    <property type="protein sequence ID" value="KIM92516.1"/>
    <property type="molecule type" value="Genomic_DNA"/>
</dbReference>
<dbReference type="InParanoid" id="A0A0C3GPP6"/>
<organism evidence="1 2">
    <name type="scientific">Oidiodendron maius (strain Zn)</name>
    <dbReference type="NCBI Taxonomy" id="913774"/>
    <lineage>
        <taxon>Eukaryota</taxon>
        <taxon>Fungi</taxon>
        <taxon>Dikarya</taxon>
        <taxon>Ascomycota</taxon>
        <taxon>Pezizomycotina</taxon>
        <taxon>Leotiomycetes</taxon>
        <taxon>Leotiomycetes incertae sedis</taxon>
        <taxon>Myxotrichaceae</taxon>
        <taxon>Oidiodendron</taxon>
    </lineage>
</organism>
<sequence length="250" mass="28540">MAKAWADGPLPLIPTPRKLLEGKAQTDAEKAATEMAIVHNILIRGLNCMILQAGNVKEPSDVRDFMTYAQTWVHTVHEHHKSEETIAFLFFEKETGENGIMNRNIDQHKGFSLGLDLFAAYINEIQREEVDYNGIKFKELIAAFDSHLIKHLTEEIPTITGLGKYKVNWKQYNKIITDHAVKAADRDRQVPFVITHSDNSFEGGIHRDTWPPFPWLAGLMFCLIYVPKHKGAWRFSPCDARGRRKSLPFA</sequence>
<dbReference type="PANTHER" id="PTHR38048">
    <property type="entry name" value="EXPRESSED PROTEIN"/>
    <property type="match status" value="1"/>
</dbReference>
<dbReference type="Proteomes" id="UP000054321">
    <property type="component" value="Unassembled WGS sequence"/>
</dbReference>
<protein>
    <recommendedName>
        <fullName evidence="3">Hemerythrin-like domain-containing protein</fullName>
    </recommendedName>
</protein>
<dbReference type="InterPro" id="IPR053206">
    <property type="entry name" value="Dimeric_xanthone_biosynth"/>
</dbReference>
<dbReference type="HOGENOM" id="CLU_066708_0_0_1"/>
<dbReference type="PANTHER" id="PTHR38048:SF2">
    <property type="entry name" value="HEMERYTHRIN-LIKE DOMAIN-CONTAINING PROTEIN"/>
    <property type="match status" value="1"/>
</dbReference>
<reference evidence="1 2" key="1">
    <citation type="submission" date="2014-04" db="EMBL/GenBank/DDBJ databases">
        <authorList>
            <consortium name="DOE Joint Genome Institute"/>
            <person name="Kuo A."/>
            <person name="Martino E."/>
            <person name="Perotto S."/>
            <person name="Kohler A."/>
            <person name="Nagy L.G."/>
            <person name="Floudas D."/>
            <person name="Copeland A."/>
            <person name="Barry K.W."/>
            <person name="Cichocki N."/>
            <person name="Veneault-Fourrey C."/>
            <person name="LaButti K."/>
            <person name="Lindquist E.A."/>
            <person name="Lipzen A."/>
            <person name="Lundell T."/>
            <person name="Morin E."/>
            <person name="Murat C."/>
            <person name="Sun H."/>
            <person name="Tunlid A."/>
            <person name="Henrissat B."/>
            <person name="Grigoriev I.V."/>
            <person name="Hibbett D.S."/>
            <person name="Martin F."/>
            <person name="Nordberg H.P."/>
            <person name="Cantor M.N."/>
            <person name="Hua S.X."/>
        </authorList>
    </citation>
    <scope>NUCLEOTIDE SEQUENCE [LARGE SCALE GENOMIC DNA]</scope>
    <source>
        <strain evidence="1 2">Zn</strain>
    </source>
</reference>
<dbReference type="Gene3D" id="1.20.120.520">
    <property type="entry name" value="nmb1532 protein domain like"/>
    <property type="match status" value="1"/>
</dbReference>
<dbReference type="OrthoDB" id="58416at2759"/>
<proteinExistence type="predicted"/>
<evidence type="ECO:0000313" key="2">
    <source>
        <dbReference type="Proteomes" id="UP000054321"/>
    </source>
</evidence>
<evidence type="ECO:0000313" key="1">
    <source>
        <dbReference type="EMBL" id="KIM92516.1"/>
    </source>
</evidence>
<keyword evidence="2" id="KW-1185">Reference proteome</keyword>
<name>A0A0C3GPP6_OIDMZ</name>
<evidence type="ECO:0008006" key="3">
    <source>
        <dbReference type="Google" id="ProtNLM"/>
    </source>
</evidence>
<gene>
    <name evidence="1" type="ORF">OIDMADRAFT_62511</name>
</gene>
<dbReference type="STRING" id="913774.A0A0C3GPP6"/>
<accession>A0A0C3GPP6</accession>
<reference evidence="2" key="2">
    <citation type="submission" date="2015-01" db="EMBL/GenBank/DDBJ databases">
        <title>Evolutionary Origins and Diversification of the Mycorrhizal Mutualists.</title>
        <authorList>
            <consortium name="DOE Joint Genome Institute"/>
            <consortium name="Mycorrhizal Genomics Consortium"/>
            <person name="Kohler A."/>
            <person name="Kuo A."/>
            <person name="Nagy L.G."/>
            <person name="Floudas D."/>
            <person name="Copeland A."/>
            <person name="Barry K.W."/>
            <person name="Cichocki N."/>
            <person name="Veneault-Fourrey C."/>
            <person name="LaButti K."/>
            <person name="Lindquist E.A."/>
            <person name="Lipzen A."/>
            <person name="Lundell T."/>
            <person name="Morin E."/>
            <person name="Murat C."/>
            <person name="Riley R."/>
            <person name="Ohm R."/>
            <person name="Sun H."/>
            <person name="Tunlid A."/>
            <person name="Henrissat B."/>
            <person name="Grigoriev I.V."/>
            <person name="Hibbett D.S."/>
            <person name="Martin F."/>
        </authorList>
    </citation>
    <scope>NUCLEOTIDE SEQUENCE [LARGE SCALE GENOMIC DNA]</scope>
    <source>
        <strain evidence="2">Zn</strain>
    </source>
</reference>
<dbReference type="AlphaFoldDB" id="A0A0C3GPP6"/>